<feature type="non-terminal residue" evidence="2">
    <location>
        <position position="412"/>
    </location>
</feature>
<dbReference type="InterPro" id="IPR043128">
    <property type="entry name" value="Rev_trsase/Diguanyl_cyclase"/>
</dbReference>
<dbReference type="PANTHER" id="PTHR47027">
    <property type="entry name" value="REVERSE TRANSCRIPTASE DOMAIN-CONTAINING PROTEIN"/>
    <property type="match status" value="1"/>
</dbReference>
<comment type="caution">
    <text evidence="2">The sequence shown here is derived from an EMBL/GenBank/DDBJ whole genome shotgun (WGS) entry which is preliminary data.</text>
</comment>
<dbReference type="PANTHER" id="PTHR47027:SF20">
    <property type="entry name" value="REVERSE TRANSCRIPTASE-LIKE PROTEIN WITH RNA-DIRECTED DNA POLYMERASE DOMAIN"/>
    <property type="match status" value="1"/>
</dbReference>
<accession>A0A3M7PY48</accession>
<dbReference type="InterPro" id="IPR000477">
    <property type="entry name" value="RT_dom"/>
</dbReference>
<name>A0A3M7PY48_BRAPC</name>
<dbReference type="PROSITE" id="PS50878">
    <property type="entry name" value="RT_POL"/>
    <property type="match status" value="1"/>
</dbReference>
<evidence type="ECO:0000259" key="1">
    <source>
        <dbReference type="PROSITE" id="PS50878"/>
    </source>
</evidence>
<evidence type="ECO:0000313" key="3">
    <source>
        <dbReference type="Proteomes" id="UP000276133"/>
    </source>
</evidence>
<dbReference type="Proteomes" id="UP000276133">
    <property type="component" value="Unassembled WGS sequence"/>
</dbReference>
<organism evidence="2 3">
    <name type="scientific">Brachionus plicatilis</name>
    <name type="common">Marine rotifer</name>
    <name type="synonym">Brachionus muelleri</name>
    <dbReference type="NCBI Taxonomy" id="10195"/>
    <lineage>
        <taxon>Eukaryota</taxon>
        <taxon>Metazoa</taxon>
        <taxon>Spiralia</taxon>
        <taxon>Gnathifera</taxon>
        <taxon>Rotifera</taxon>
        <taxon>Eurotatoria</taxon>
        <taxon>Monogononta</taxon>
        <taxon>Pseudotrocha</taxon>
        <taxon>Ploima</taxon>
        <taxon>Brachionidae</taxon>
        <taxon>Brachionus</taxon>
    </lineage>
</organism>
<dbReference type="Pfam" id="PF00078">
    <property type="entry name" value="RVT_1"/>
    <property type="match status" value="1"/>
</dbReference>
<protein>
    <submittedName>
        <fullName evidence="2">RNA-directed DNA polymerase from mobile element jockey-like</fullName>
    </submittedName>
</protein>
<keyword evidence="2" id="KW-0695">RNA-directed DNA polymerase</keyword>
<keyword evidence="2" id="KW-0808">Transferase</keyword>
<gene>
    <name evidence="2" type="ORF">BpHYR1_024454</name>
</gene>
<sequence>MEQNEINDSKLDQAIAKFESEIEKKNEEKIVIDRNDIKKLIAMLPNGKSSGFSEASNEMFKYGTSNTLIHLISALIEKIINSGIIPSFFNVGKISPIIKDPNKSKSDYNNVRPITVSDTLTNIYKKIVLIELDKTHCGSPNQFGFANKSSCNHAVFALKETILNTIKKNKAVYAVAIDASKAFDKINRKNLFHTLIGKIKPIIWRSLKNYYRCSMAYIEKEGEISEIFKTTIGVKQGGPLSPKLFAIYIEELVELVEKENLGIKIQDLQIGIILYADDIIILSDDEKKIQRALEICEEFGSKKEIKFNPDKTQLISLNAIGVLGINDKNLKTKIKVQLYKTYCRPILSYGCEALKINQIDQRKLKTIEGTIIKRIMGLGKRAKTTKLLHALEMETTEIMLLKGKLNFVKRLM</sequence>
<dbReference type="Gene3D" id="3.30.70.270">
    <property type="match status" value="1"/>
</dbReference>
<dbReference type="InterPro" id="IPR043502">
    <property type="entry name" value="DNA/RNA_pol_sf"/>
</dbReference>
<dbReference type="CDD" id="cd01650">
    <property type="entry name" value="RT_nLTR_like"/>
    <property type="match status" value="1"/>
</dbReference>
<keyword evidence="2" id="KW-0548">Nucleotidyltransferase</keyword>
<dbReference type="GO" id="GO:0003964">
    <property type="term" value="F:RNA-directed DNA polymerase activity"/>
    <property type="evidence" value="ECO:0007669"/>
    <property type="project" value="UniProtKB-KW"/>
</dbReference>
<evidence type="ECO:0000313" key="2">
    <source>
        <dbReference type="EMBL" id="RNA04086.1"/>
    </source>
</evidence>
<dbReference type="AlphaFoldDB" id="A0A3M7PY48"/>
<dbReference type="OrthoDB" id="410104at2759"/>
<keyword evidence="3" id="KW-1185">Reference proteome</keyword>
<feature type="domain" description="Reverse transcriptase" evidence="1">
    <location>
        <begin position="78"/>
        <end position="327"/>
    </location>
</feature>
<dbReference type="SUPFAM" id="SSF56672">
    <property type="entry name" value="DNA/RNA polymerases"/>
    <property type="match status" value="1"/>
</dbReference>
<dbReference type="EMBL" id="REGN01008242">
    <property type="protein sequence ID" value="RNA04086.1"/>
    <property type="molecule type" value="Genomic_DNA"/>
</dbReference>
<reference evidence="2 3" key="1">
    <citation type="journal article" date="2018" name="Sci. Rep.">
        <title>Genomic signatures of local adaptation to the degree of environmental predictability in rotifers.</title>
        <authorList>
            <person name="Franch-Gras L."/>
            <person name="Hahn C."/>
            <person name="Garcia-Roger E.M."/>
            <person name="Carmona M.J."/>
            <person name="Serra M."/>
            <person name="Gomez A."/>
        </authorList>
    </citation>
    <scope>NUCLEOTIDE SEQUENCE [LARGE SCALE GENOMIC DNA]</scope>
    <source>
        <strain evidence="2">HYR1</strain>
    </source>
</reference>
<proteinExistence type="predicted"/>